<reference evidence="1 2" key="2">
    <citation type="journal article" date="2014" name="Int. J. Syst. Evol. Microbiol.">
        <title>Methanobacterium paludis sp. nov. and a novel strain of Methanobacterium lacus isolated from northern peatlands.</title>
        <authorList>
            <person name="Cadillo-Quiroz H."/>
            <person name="Brauer S.L."/>
            <person name="Goodson N."/>
            <person name="Yavitt J.B."/>
            <person name="Zinder S.H."/>
        </authorList>
    </citation>
    <scope>NUCLEOTIDE SEQUENCE [LARGE SCALE GENOMIC DNA]</scope>
    <source>
        <strain evidence="1 2">AL-21</strain>
    </source>
</reference>
<reference evidence="2" key="1">
    <citation type="submission" date="2011-02" db="EMBL/GenBank/DDBJ databases">
        <title>Complete sequence of Methanobacterium sp. AL-21.</title>
        <authorList>
            <consortium name="US DOE Joint Genome Institute"/>
            <person name="Lucas S."/>
            <person name="Copeland A."/>
            <person name="Lapidus A."/>
            <person name="Cheng J.-F."/>
            <person name="Goodwin L."/>
            <person name="Pitluck S."/>
            <person name="Chertkov O."/>
            <person name="Detter J.C."/>
            <person name="Han C."/>
            <person name="Tapia R."/>
            <person name="Land M."/>
            <person name="Hauser L."/>
            <person name="Kyrpides N."/>
            <person name="Ivanova N."/>
            <person name="Mikhailova N."/>
            <person name="Pagani I."/>
            <person name="Cadillo-Quiroz H."/>
            <person name="Imachi H."/>
            <person name="Zinder S."/>
            <person name="Liu W."/>
            <person name="Woyke T."/>
        </authorList>
    </citation>
    <scope>NUCLEOTIDE SEQUENCE [LARGE SCALE GENOMIC DNA]</scope>
    <source>
        <strain evidence="2">AL-21</strain>
    </source>
</reference>
<evidence type="ECO:0000313" key="1">
    <source>
        <dbReference type="EMBL" id="ADZ10301.1"/>
    </source>
</evidence>
<dbReference type="AlphaFoldDB" id="F0TBV9"/>
<name>F0TBV9_METLA</name>
<dbReference type="KEGG" id="mel:Metbo_2082"/>
<dbReference type="GeneID" id="10278544"/>
<dbReference type="RefSeq" id="WP_013645652.1">
    <property type="nucleotide sequence ID" value="NC_015216.1"/>
</dbReference>
<protein>
    <submittedName>
        <fullName evidence="1">Uncharacterized protein</fullName>
    </submittedName>
</protein>
<sequence length="150" mass="16678" precursor="true">MKMRIMSIAMFFVVLMMSFSAVSAAEYNSFTNVNMINSGALNVNTEAHDNATMALHGDLSFKGIQYVDYAAVKAKWTDFVPASETYFIILTINYVDTFGDIADYYEYLYVTNGTSSTSDVMAIHYMDLSKPANVTIEAEKVSYEPCGPIC</sequence>
<proteinExistence type="predicted"/>
<dbReference type="EMBL" id="CP002551">
    <property type="protein sequence ID" value="ADZ10301.1"/>
    <property type="molecule type" value="Genomic_DNA"/>
</dbReference>
<accession>F0TBV9</accession>
<keyword evidence="2" id="KW-1185">Reference proteome</keyword>
<evidence type="ECO:0000313" key="2">
    <source>
        <dbReference type="Proteomes" id="UP000007490"/>
    </source>
</evidence>
<dbReference type="Proteomes" id="UP000007490">
    <property type="component" value="Chromosome"/>
</dbReference>
<organism evidence="1 2">
    <name type="scientific">Methanobacterium lacus (strain AL-21)</name>
    <dbReference type="NCBI Taxonomy" id="877455"/>
    <lineage>
        <taxon>Archaea</taxon>
        <taxon>Methanobacteriati</taxon>
        <taxon>Methanobacteriota</taxon>
        <taxon>Methanomada group</taxon>
        <taxon>Methanobacteria</taxon>
        <taxon>Methanobacteriales</taxon>
        <taxon>Methanobacteriaceae</taxon>
        <taxon>Methanobacterium</taxon>
    </lineage>
</organism>
<dbReference type="HOGENOM" id="CLU_1736431_0_0_2"/>
<gene>
    <name evidence="1" type="ordered locus">Metbo_2082</name>
</gene>